<comment type="subunit">
    <text evidence="11">Component of the lipopolysaccharide transport and assembly complex. The LptBFG transporter is composed of two ATP-binding proteins (LptB) and two transmembrane proteins (LptF and LptG).</text>
</comment>
<organism evidence="13 14">
    <name type="scientific">Vibrio albus</name>
    <dbReference type="NCBI Taxonomy" id="2200953"/>
    <lineage>
        <taxon>Bacteria</taxon>
        <taxon>Pseudomonadati</taxon>
        <taxon>Pseudomonadota</taxon>
        <taxon>Gammaproteobacteria</taxon>
        <taxon>Vibrionales</taxon>
        <taxon>Vibrionaceae</taxon>
        <taxon>Vibrio</taxon>
    </lineage>
</organism>
<evidence type="ECO:0000313" key="13">
    <source>
        <dbReference type="EMBL" id="PWI33486.1"/>
    </source>
</evidence>
<feature type="transmembrane region" description="Helical" evidence="12">
    <location>
        <begin position="332"/>
        <end position="353"/>
    </location>
</feature>
<keyword evidence="9 12" id="KW-1133">Transmembrane helix</keyword>
<evidence type="ECO:0000256" key="4">
    <source>
        <dbReference type="ARBA" id="ARBA00014213"/>
    </source>
</evidence>
<evidence type="ECO:0000256" key="10">
    <source>
        <dbReference type="ARBA" id="ARBA00023136"/>
    </source>
</evidence>
<comment type="subcellular location">
    <subcellularLocation>
        <location evidence="2">Cell inner membrane</location>
        <topology evidence="2">Multi-pass membrane protein</topology>
    </subcellularLocation>
</comment>
<sequence>MIIVRYLIRETVKSQFAIFFILFLVFVSQKFISVLADASDGDIPASLIFSIVGLNMPSMGLLMLPLSLYVGILITFGRLYAESEITVMNATGIGNKFLIRAALYLALITSALAAYNTLFLSPWTQDRVAGLMEEVAAENSVELLQKGQFQRTPDGSAVVFIDDVENKQLNSVFVAQLVPRDSIRPSVALAKSGVVKELQDGRQILSLQEGARYEGIPTRLDYMVTHFEKYDALIGQRKIQKKDREWEALSTLSLLSNPDTYAQAELHWRIALVVCIPLLTLLVIPLSAVNPRQGRFAKMGPAIVLYMVYFLALSASRAAIEDGSVPTEVGMWPVHAALLMAGVMLNFMDSVTVRRFRDNLKQKKIRRAA</sequence>
<feature type="transmembrane region" description="Helical" evidence="12">
    <location>
        <begin position="62"/>
        <end position="81"/>
    </location>
</feature>
<dbReference type="InterPro" id="IPR005495">
    <property type="entry name" value="LptG/LptF_permease"/>
</dbReference>
<dbReference type="GO" id="GO:0055085">
    <property type="term" value="P:transmembrane transport"/>
    <property type="evidence" value="ECO:0007669"/>
    <property type="project" value="InterPro"/>
</dbReference>
<feature type="transmembrane region" description="Helical" evidence="12">
    <location>
        <begin position="301"/>
        <end position="320"/>
    </location>
</feature>
<evidence type="ECO:0000256" key="12">
    <source>
        <dbReference type="SAM" id="Phobius"/>
    </source>
</evidence>
<evidence type="ECO:0000256" key="3">
    <source>
        <dbReference type="ARBA" id="ARBA00007725"/>
    </source>
</evidence>
<evidence type="ECO:0000256" key="9">
    <source>
        <dbReference type="ARBA" id="ARBA00022989"/>
    </source>
</evidence>
<evidence type="ECO:0000313" key="14">
    <source>
        <dbReference type="Proteomes" id="UP000245362"/>
    </source>
</evidence>
<evidence type="ECO:0000256" key="11">
    <source>
        <dbReference type="ARBA" id="ARBA00026081"/>
    </source>
</evidence>
<evidence type="ECO:0000256" key="8">
    <source>
        <dbReference type="ARBA" id="ARBA00022692"/>
    </source>
</evidence>
<keyword evidence="5" id="KW-0813">Transport</keyword>
<comment type="similarity">
    <text evidence="3">Belongs to the LptF/LptG family.</text>
</comment>
<dbReference type="NCBIfam" id="TIGR04407">
    <property type="entry name" value="LptF_YjgP"/>
    <property type="match status" value="1"/>
</dbReference>
<evidence type="ECO:0000256" key="1">
    <source>
        <dbReference type="ARBA" id="ARBA00002265"/>
    </source>
</evidence>
<evidence type="ECO:0000256" key="5">
    <source>
        <dbReference type="ARBA" id="ARBA00022448"/>
    </source>
</evidence>
<comment type="caution">
    <text evidence="13">The sequence shown here is derived from an EMBL/GenBank/DDBJ whole genome shotgun (WGS) entry which is preliminary data.</text>
</comment>
<gene>
    <name evidence="13" type="primary">lptF</name>
    <name evidence="13" type="ORF">DI392_08420</name>
</gene>
<evidence type="ECO:0000256" key="2">
    <source>
        <dbReference type="ARBA" id="ARBA00004429"/>
    </source>
</evidence>
<evidence type="ECO:0000256" key="6">
    <source>
        <dbReference type="ARBA" id="ARBA00022475"/>
    </source>
</evidence>
<dbReference type="GO" id="GO:0043190">
    <property type="term" value="C:ATP-binding cassette (ABC) transporter complex"/>
    <property type="evidence" value="ECO:0007669"/>
    <property type="project" value="InterPro"/>
</dbReference>
<dbReference type="PANTHER" id="PTHR33529">
    <property type="entry name" value="SLR0882 PROTEIN-RELATED"/>
    <property type="match status" value="1"/>
</dbReference>
<protein>
    <recommendedName>
        <fullName evidence="4">Lipopolysaccharide export system permease protein LptF</fullName>
    </recommendedName>
</protein>
<dbReference type="EMBL" id="QFWT01000004">
    <property type="protein sequence ID" value="PWI33486.1"/>
    <property type="molecule type" value="Genomic_DNA"/>
</dbReference>
<dbReference type="Pfam" id="PF03739">
    <property type="entry name" value="LptF_LptG"/>
    <property type="match status" value="1"/>
</dbReference>
<feature type="transmembrane region" description="Helical" evidence="12">
    <location>
        <begin position="102"/>
        <end position="123"/>
    </location>
</feature>
<dbReference type="RefSeq" id="WP_109319477.1">
    <property type="nucleotide sequence ID" value="NZ_QFWT01000004.1"/>
</dbReference>
<dbReference type="InterPro" id="IPR030922">
    <property type="entry name" value="LptF"/>
</dbReference>
<reference evidence="13 14" key="1">
    <citation type="submission" date="2018-05" db="EMBL/GenBank/DDBJ databases">
        <title>Vibrio limimaris sp. nov., isolated from marine sediment.</title>
        <authorList>
            <person name="Li C.-M."/>
        </authorList>
    </citation>
    <scope>NUCLEOTIDE SEQUENCE [LARGE SCALE GENOMIC DNA]</scope>
    <source>
        <strain evidence="13 14">E4404</strain>
    </source>
</reference>
<keyword evidence="10 12" id="KW-0472">Membrane</keyword>
<evidence type="ECO:0000256" key="7">
    <source>
        <dbReference type="ARBA" id="ARBA00022519"/>
    </source>
</evidence>
<dbReference type="Proteomes" id="UP000245362">
    <property type="component" value="Unassembled WGS sequence"/>
</dbReference>
<keyword evidence="7" id="KW-0997">Cell inner membrane</keyword>
<keyword evidence="14" id="KW-1185">Reference proteome</keyword>
<keyword evidence="8 12" id="KW-0812">Transmembrane</keyword>
<proteinExistence type="inferred from homology"/>
<dbReference type="OrthoDB" id="9778062at2"/>
<comment type="function">
    <text evidence="1">Part of the ABC transporter complex LptBFG involved in the translocation of lipopolysaccharide (LPS) from the inner membrane to the outer membrane.</text>
</comment>
<dbReference type="AlphaFoldDB" id="A0A2U3B9J7"/>
<dbReference type="PANTHER" id="PTHR33529:SF7">
    <property type="entry name" value="LIPOPOLYSACCHARIDE EXPORT SYSTEM PERMEASE PROTEIN LPTF"/>
    <property type="match status" value="1"/>
</dbReference>
<keyword evidence="6" id="KW-1003">Cell membrane</keyword>
<feature type="transmembrane region" description="Helical" evidence="12">
    <location>
        <begin position="266"/>
        <end position="289"/>
    </location>
</feature>
<name>A0A2U3B9J7_9VIBR</name>
<dbReference type="GO" id="GO:0015920">
    <property type="term" value="P:lipopolysaccharide transport"/>
    <property type="evidence" value="ECO:0007669"/>
    <property type="project" value="TreeGrafter"/>
</dbReference>
<accession>A0A2U3B9J7</accession>